<evidence type="ECO:0000256" key="1">
    <source>
        <dbReference type="SAM" id="MobiDB-lite"/>
    </source>
</evidence>
<name>W2T5Z1_NECAM</name>
<keyword evidence="3" id="KW-1185">Reference proteome</keyword>
<organism evidence="2 3">
    <name type="scientific">Necator americanus</name>
    <name type="common">Human hookworm</name>
    <dbReference type="NCBI Taxonomy" id="51031"/>
    <lineage>
        <taxon>Eukaryota</taxon>
        <taxon>Metazoa</taxon>
        <taxon>Ecdysozoa</taxon>
        <taxon>Nematoda</taxon>
        <taxon>Chromadorea</taxon>
        <taxon>Rhabditida</taxon>
        <taxon>Rhabditina</taxon>
        <taxon>Rhabditomorpha</taxon>
        <taxon>Strongyloidea</taxon>
        <taxon>Ancylostomatidae</taxon>
        <taxon>Bunostominae</taxon>
        <taxon>Necator</taxon>
    </lineage>
</organism>
<dbReference type="EMBL" id="KI660170">
    <property type="protein sequence ID" value="ETN77435.1"/>
    <property type="molecule type" value="Genomic_DNA"/>
</dbReference>
<protein>
    <submittedName>
        <fullName evidence="2">Uncharacterized protein</fullName>
    </submittedName>
</protein>
<accession>W2T5Z1</accession>
<dbReference type="Proteomes" id="UP000053676">
    <property type="component" value="Unassembled WGS sequence"/>
</dbReference>
<sequence length="124" mass="13868">MGHDVTEKRVIDEVVIDDDEIEGTNTPSSSKTQPSPPKQPRFRTLPISGVSVRIDGEHTSTLQSDFHVSPDRSLARVRPNRLKDVESSHVESLILLNKTVLNAQQEGRGSEERNLYKFKSVTTC</sequence>
<gene>
    <name evidence="2" type="ORF">NECAME_11032</name>
</gene>
<evidence type="ECO:0000313" key="3">
    <source>
        <dbReference type="Proteomes" id="UP000053676"/>
    </source>
</evidence>
<evidence type="ECO:0000313" key="2">
    <source>
        <dbReference type="EMBL" id="ETN77435.1"/>
    </source>
</evidence>
<dbReference type="KEGG" id="nai:NECAME_11032"/>
<feature type="compositionally biased region" description="Basic and acidic residues" evidence="1">
    <location>
        <begin position="1"/>
        <end position="12"/>
    </location>
</feature>
<dbReference type="AlphaFoldDB" id="W2T5Z1"/>
<proteinExistence type="predicted"/>
<reference evidence="3" key="1">
    <citation type="journal article" date="2014" name="Nat. Genet.">
        <title>Genome of the human hookworm Necator americanus.</title>
        <authorList>
            <person name="Tang Y.T."/>
            <person name="Gao X."/>
            <person name="Rosa B.A."/>
            <person name="Abubucker S."/>
            <person name="Hallsworth-Pepin K."/>
            <person name="Martin J."/>
            <person name="Tyagi R."/>
            <person name="Heizer E."/>
            <person name="Zhang X."/>
            <person name="Bhonagiri-Palsikar V."/>
            <person name="Minx P."/>
            <person name="Warren W.C."/>
            <person name="Wang Q."/>
            <person name="Zhan B."/>
            <person name="Hotez P.J."/>
            <person name="Sternberg P.W."/>
            <person name="Dougall A."/>
            <person name="Gaze S.T."/>
            <person name="Mulvenna J."/>
            <person name="Sotillo J."/>
            <person name="Ranganathan S."/>
            <person name="Rabelo E.M."/>
            <person name="Wilson R.K."/>
            <person name="Felgner P.L."/>
            <person name="Bethony J."/>
            <person name="Hawdon J.M."/>
            <person name="Gasser R.B."/>
            <person name="Loukas A."/>
            <person name="Mitreva M."/>
        </authorList>
    </citation>
    <scope>NUCLEOTIDE SEQUENCE [LARGE SCALE GENOMIC DNA]</scope>
</reference>
<feature type="region of interest" description="Disordered" evidence="1">
    <location>
        <begin position="1"/>
        <end position="46"/>
    </location>
</feature>